<feature type="coiled-coil region" evidence="2">
    <location>
        <begin position="467"/>
        <end position="599"/>
    </location>
</feature>
<dbReference type="PANTHER" id="PTHR32083">
    <property type="entry name" value="CILIA AND FLAGELLA-ASSOCIATED PROTEIN 58-RELATED"/>
    <property type="match status" value="1"/>
</dbReference>
<feature type="region of interest" description="Disordered" evidence="3">
    <location>
        <begin position="799"/>
        <end position="824"/>
    </location>
</feature>
<evidence type="ECO:0000256" key="1">
    <source>
        <dbReference type="ARBA" id="ARBA00023054"/>
    </source>
</evidence>
<dbReference type="GeneID" id="94830205"/>
<accession>A0A1J4JDP8</accession>
<dbReference type="Proteomes" id="UP000179807">
    <property type="component" value="Unassembled WGS sequence"/>
</dbReference>
<dbReference type="OrthoDB" id="264785at2759"/>
<dbReference type="AlphaFoldDB" id="A0A1J4JDP8"/>
<protein>
    <submittedName>
        <fullName evidence="4">Uncharacterized protein</fullName>
    </submittedName>
</protein>
<evidence type="ECO:0000313" key="4">
    <source>
        <dbReference type="EMBL" id="OHS95380.1"/>
    </source>
</evidence>
<sequence length="926" mass="106784">MSSNEKEKHKITFETESDLNDSITQVVADLNEICSKDDHLEQYVYGINQMFDMFSDIYRRNVRLLEKVQDLNTQIVVNASKVSMISKTTDQDKDSLNQLKTEFDEAAKMVNFAHQAETKSKEILAQLRNSIETLSSQINNGEAFTFGEETSIFEVSQDVKNLQNECQKGILEIDEFKAKIEEKNLSLEGMRKNIHKMKEEADGLQKSLNSYDNKLDGLNKEVSESYEQLVEVKPIVPSQKAELDLKIKEKTKLGRNVVNLKQSHYSSLSVLGQLRDESKGWKEKGGRRARMNAELKKTAQSKIERIEVAKAAIASAEDNITGLRLELEKQKKVNDELKLQYEQLLQSSDEMSKQKSEVRKELRTKRPKLVELQFEIAKVVNEAQMDSRKVISSKISLTAQSKLLHQEKRVTHEVENNAKQTKSTIRNTKPQLQNDKDKFVGLLREIDSKRGEKFKILAQTQMVTENMELTNEENVKQMKELKLLKEKSERQDDLSEELRDDRNTYKRLLEEKEAENKALTIQNDQLSEQIHELQTKFMNMLKETGYDHLKCRTRLEEISGIEAIIETLHTNIHTTERMISRLQAEYQTLNHVLRDAQHDHLQQKKERQLLVNNQQIILQDTYAKNKKIEDLRDKICSTEAYLKRCSSMYKEKETEILNLMDQLKNMEARTAELEAKREKLTQMEYKMHRMVAATIVEKQKCMTLIHEFSVPRNVHRWQVVGAVDQAFAKNIQFRTEISAKIEAAHSQLCALKEERDKLKEALEKMKTVQNTKSSKEEVQNAIDAYIQDIKRMDRELSEMKKQYKQNKPSERNSESKVTKVRSSLVQRRGNTNTIKNEIAAAVEPDPAKLFFITENPLMNPMLGGGFSIKHTAQSALNRSVPKPLVGPVGVPASRNTKRYVPSILSQAPTPVQKVHHGINFILPSMP</sequence>
<evidence type="ECO:0000256" key="2">
    <source>
        <dbReference type="SAM" id="Coils"/>
    </source>
</evidence>
<keyword evidence="5" id="KW-1185">Reference proteome</keyword>
<dbReference type="PANTHER" id="PTHR32083:SF0">
    <property type="entry name" value="CILIA AND FLAGELLA-ASSOCIATED PROTEIN 58"/>
    <property type="match status" value="1"/>
</dbReference>
<evidence type="ECO:0000256" key="3">
    <source>
        <dbReference type="SAM" id="MobiDB-lite"/>
    </source>
</evidence>
<reference evidence="4" key="1">
    <citation type="submission" date="2016-10" db="EMBL/GenBank/DDBJ databases">
        <authorList>
            <person name="Benchimol M."/>
            <person name="Almeida L.G."/>
            <person name="Vasconcelos A.T."/>
            <person name="Perreira-Neves A."/>
            <person name="Rosa I.A."/>
            <person name="Tasca T."/>
            <person name="Bogo M.R."/>
            <person name="de Souza W."/>
        </authorList>
    </citation>
    <scope>NUCLEOTIDE SEQUENCE [LARGE SCALE GENOMIC DNA]</scope>
    <source>
        <strain evidence="4">K</strain>
    </source>
</reference>
<dbReference type="EMBL" id="MLAK01001248">
    <property type="protein sequence ID" value="OHS95380.1"/>
    <property type="molecule type" value="Genomic_DNA"/>
</dbReference>
<proteinExistence type="predicted"/>
<feature type="coiled-coil region" evidence="2">
    <location>
        <begin position="649"/>
        <end position="683"/>
    </location>
</feature>
<comment type="caution">
    <text evidence="4">The sequence shown here is derived from an EMBL/GenBank/DDBJ whole genome shotgun (WGS) entry which is preliminary data.</text>
</comment>
<gene>
    <name evidence="4" type="ORF">TRFO_10511</name>
</gene>
<dbReference type="RefSeq" id="XP_068348517.1">
    <property type="nucleotide sequence ID" value="XM_068495501.1"/>
</dbReference>
<feature type="coiled-coil region" evidence="2">
    <location>
        <begin position="159"/>
        <end position="228"/>
    </location>
</feature>
<keyword evidence="1 2" id="KW-0175">Coiled coil</keyword>
<name>A0A1J4JDP8_9EUKA</name>
<dbReference type="GO" id="GO:0005856">
    <property type="term" value="C:cytoskeleton"/>
    <property type="evidence" value="ECO:0007669"/>
    <property type="project" value="TreeGrafter"/>
</dbReference>
<feature type="coiled-coil region" evidence="2">
    <location>
        <begin position="292"/>
        <end position="361"/>
    </location>
</feature>
<evidence type="ECO:0000313" key="5">
    <source>
        <dbReference type="Proteomes" id="UP000179807"/>
    </source>
</evidence>
<feature type="compositionally biased region" description="Basic and acidic residues" evidence="3">
    <location>
        <begin position="799"/>
        <end position="817"/>
    </location>
</feature>
<organism evidence="4 5">
    <name type="scientific">Tritrichomonas foetus</name>
    <dbReference type="NCBI Taxonomy" id="1144522"/>
    <lineage>
        <taxon>Eukaryota</taxon>
        <taxon>Metamonada</taxon>
        <taxon>Parabasalia</taxon>
        <taxon>Tritrichomonadida</taxon>
        <taxon>Tritrichomonadidae</taxon>
        <taxon>Tritrichomonas</taxon>
    </lineage>
</organism>
<dbReference type="VEuPathDB" id="TrichDB:TRFO_10511"/>